<sequence length="141" mass="16789">MPEHRLPVPETAVERIRVKRIYRAARVSDGKRILIDRLWPRGITRDRARLASWCREIAPSDSLRRWFHAHPDGWAEFEKRYQSELATRHELVRELAGLAREGIITLLFGAKDEEHNNAIVLRNYIRRQMNEEDRIGDRLER</sequence>
<dbReference type="Pfam" id="PF22752">
    <property type="entry name" value="DUF488-N3i"/>
    <property type="match status" value="1"/>
</dbReference>
<keyword evidence="2" id="KW-1185">Reference proteome</keyword>
<dbReference type="InterPro" id="IPR052552">
    <property type="entry name" value="YeaO-like"/>
</dbReference>
<reference evidence="1" key="2">
    <citation type="submission" date="2020-09" db="EMBL/GenBank/DDBJ databases">
        <authorList>
            <person name="Sun Q."/>
            <person name="Kim S."/>
        </authorList>
    </citation>
    <scope>NUCLEOTIDE SEQUENCE</scope>
    <source>
        <strain evidence="1">KCTC 42650</strain>
    </source>
</reference>
<dbReference type="Proteomes" id="UP000626220">
    <property type="component" value="Unassembled WGS sequence"/>
</dbReference>
<reference evidence="1" key="1">
    <citation type="journal article" date="2014" name="Int. J. Syst. Evol. Microbiol.">
        <title>Complete genome sequence of Corynebacterium casei LMG S-19264T (=DSM 44701T), isolated from a smear-ripened cheese.</title>
        <authorList>
            <consortium name="US DOE Joint Genome Institute (JGI-PGF)"/>
            <person name="Walter F."/>
            <person name="Albersmeier A."/>
            <person name="Kalinowski J."/>
            <person name="Ruckert C."/>
        </authorList>
    </citation>
    <scope>NUCLEOTIDE SEQUENCE</scope>
    <source>
        <strain evidence="1">KCTC 42650</strain>
    </source>
</reference>
<dbReference type="RefSeq" id="WP_189682958.1">
    <property type="nucleotide sequence ID" value="NZ_BNCJ01000037.1"/>
</dbReference>
<evidence type="ECO:0008006" key="3">
    <source>
        <dbReference type="Google" id="ProtNLM"/>
    </source>
</evidence>
<dbReference type="AlphaFoldDB" id="A0A8J3MCF4"/>
<dbReference type="PANTHER" id="PTHR36849:SF1">
    <property type="entry name" value="CYTOPLASMIC PROTEIN"/>
    <property type="match status" value="1"/>
</dbReference>
<comment type="caution">
    <text evidence="1">The sequence shown here is derived from an EMBL/GenBank/DDBJ whole genome shotgun (WGS) entry which is preliminary data.</text>
</comment>
<protein>
    <recommendedName>
        <fullName evidence="3">DUF488 domain-containing protein</fullName>
    </recommendedName>
</protein>
<proteinExistence type="predicted"/>
<dbReference type="PANTHER" id="PTHR36849">
    <property type="entry name" value="CYTOPLASMIC PROTEIN-RELATED"/>
    <property type="match status" value="1"/>
</dbReference>
<evidence type="ECO:0000313" key="2">
    <source>
        <dbReference type="Proteomes" id="UP000626220"/>
    </source>
</evidence>
<accession>A0A8J3MCF4</accession>
<organism evidence="1 2">
    <name type="scientific">Seohaeicola zhoushanensis</name>
    <dbReference type="NCBI Taxonomy" id="1569283"/>
    <lineage>
        <taxon>Bacteria</taxon>
        <taxon>Pseudomonadati</taxon>
        <taxon>Pseudomonadota</taxon>
        <taxon>Alphaproteobacteria</taxon>
        <taxon>Rhodobacterales</taxon>
        <taxon>Roseobacteraceae</taxon>
        <taxon>Seohaeicola</taxon>
    </lineage>
</organism>
<evidence type="ECO:0000313" key="1">
    <source>
        <dbReference type="EMBL" id="GHF74076.1"/>
    </source>
</evidence>
<name>A0A8J3MCF4_9RHOB</name>
<dbReference type="EMBL" id="BNCJ01000037">
    <property type="protein sequence ID" value="GHF74076.1"/>
    <property type="molecule type" value="Genomic_DNA"/>
</dbReference>
<gene>
    <name evidence="1" type="ORF">GCM10017056_51000</name>
</gene>